<evidence type="ECO:0000256" key="2">
    <source>
        <dbReference type="SAM" id="Phobius"/>
    </source>
</evidence>
<evidence type="ECO:0000313" key="4">
    <source>
        <dbReference type="Proteomes" id="UP000033220"/>
    </source>
</evidence>
<dbReference type="KEGG" id="rpm:RSPPHO_01648"/>
<reference evidence="3 4" key="1">
    <citation type="submission" date="2012-02" db="EMBL/GenBank/DDBJ databases">
        <title>Shotgun genome sequence of Phaeospirillum photometricum DSM 122.</title>
        <authorList>
            <person name="Duquesne K."/>
            <person name="Sturgis J."/>
        </authorList>
    </citation>
    <scope>NUCLEOTIDE SEQUENCE [LARGE SCALE GENOMIC DNA]</scope>
    <source>
        <strain evidence="4">DSM122</strain>
    </source>
</reference>
<sequence>MSARVPADPPTDADPRPRTPTSQLLEQFITHWEGERVCLQDLVEALGDRGYGFFLLIFAFPNVLPSPVPGISAVLGIPLILVAGQLMMGSPAPWFPRVLGERSLATKDLARMIAVIVPWLRRLERLFKPRLRWLTFPLAERLLAAFCAVLAVVLILPIPLGNMPPGLSVSLIALGLIEHDGLTILIGLLVGLLALGIVVGVAAAFLAVLPLFLESFFH</sequence>
<dbReference type="OrthoDB" id="8446803at2"/>
<keyword evidence="4" id="KW-1185">Reference proteome</keyword>
<organism evidence="3 4">
    <name type="scientific">Pararhodospirillum photometricum DSM 122</name>
    <dbReference type="NCBI Taxonomy" id="1150469"/>
    <lineage>
        <taxon>Bacteria</taxon>
        <taxon>Pseudomonadati</taxon>
        <taxon>Pseudomonadota</taxon>
        <taxon>Alphaproteobacteria</taxon>
        <taxon>Rhodospirillales</taxon>
        <taxon>Rhodospirillaceae</taxon>
        <taxon>Pararhodospirillum</taxon>
    </lineage>
</organism>
<dbReference type="PANTHER" id="PTHR41795:SF1">
    <property type="entry name" value="EXOPOLYSACCHARIDE SYNTHESIS PROTEIN"/>
    <property type="match status" value="1"/>
</dbReference>
<gene>
    <name evidence="3" type="ORF">RSPPHO_01648</name>
</gene>
<dbReference type="HOGENOM" id="CLU_093444_0_0_5"/>
<dbReference type="PIRSF" id="PIRSF033239">
    <property type="entry name" value="ExoD"/>
    <property type="match status" value="1"/>
</dbReference>
<dbReference type="EMBL" id="HE663493">
    <property type="protein sequence ID" value="CCG08274.1"/>
    <property type="molecule type" value="Genomic_DNA"/>
</dbReference>
<name>H6SJV9_PARPM</name>
<proteinExistence type="predicted"/>
<keyword evidence="2" id="KW-1133">Transmembrane helix</keyword>
<dbReference type="AlphaFoldDB" id="H6SJV9"/>
<dbReference type="RefSeq" id="WP_014414911.1">
    <property type="nucleotide sequence ID" value="NC_017059.1"/>
</dbReference>
<accession>H6SJV9</accession>
<feature type="region of interest" description="Disordered" evidence="1">
    <location>
        <begin position="1"/>
        <end position="20"/>
    </location>
</feature>
<dbReference type="InterPro" id="IPR010331">
    <property type="entry name" value="ExoD"/>
</dbReference>
<feature type="transmembrane region" description="Helical" evidence="2">
    <location>
        <begin position="142"/>
        <end position="161"/>
    </location>
</feature>
<protein>
    <submittedName>
        <fullName evidence="3">Exopolysaccharide synthesis, ExoD</fullName>
    </submittedName>
</protein>
<dbReference type="Pfam" id="PF06055">
    <property type="entry name" value="ExoD"/>
    <property type="match status" value="1"/>
</dbReference>
<evidence type="ECO:0000256" key="1">
    <source>
        <dbReference type="SAM" id="MobiDB-lite"/>
    </source>
</evidence>
<evidence type="ECO:0000313" key="3">
    <source>
        <dbReference type="EMBL" id="CCG08274.1"/>
    </source>
</evidence>
<feature type="transmembrane region" description="Helical" evidence="2">
    <location>
        <begin position="53"/>
        <end position="84"/>
    </location>
</feature>
<dbReference type="PATRIC" id="fig|1150469.3.peg.1856"/>
<dbReference type="Proteomes" id="UP000033220">
    <property type="component" value="Chromosome DSM 122"/>
</dbReference>
<keyword evidence="2" id="KW-0812">Transmembrane</keyword>
<keyword evidence="2" id="KW-0472">Membrane</keyword>
<dbReference type="eggNOG" id="COG3932">
    <property type="taxonomic scope" value="Bacteria"/>
</dbReference>
<feature type="transmembrane region" description="Helical" evidence="2">
    <location>
        <begin position="181"/>
        <end position="213"/>
    </location>
</feature>
<dbReference type="PANTHER" id="PTHR41795">
    <property type="entry name" value="EXOPOLYSACCHARIDE SYNTHESIS PROTEIN"/>
    <property type="match status" value="1"/>
</dbReference>